<proteinExistence type="predicted"/>
<organism evidence="2 3">
    <name type="scientific">Kribbella shirazensis</name>
    <dbReference type="NCBI Taxonomy" id="1105143"/>
    <lineage>
        <taxon>Bacteria</taxon>
        <taxon>Bacillati</taxon>
        <taxon>Actinomycetota</taxon>
        <taxon>Actinomycetes</taxon>
        <taxon>Propionibacteriales</taxon>
        <taxon>Kribbellaceae</taxon>
        <taxon>Kribbella</taxon>
    </lineage>
</organism>
<accession>A0A7X5VAT9</accession>
<dbReference type="Proteomes" id="UP000555407">
    <property type="component" value="Unassembled WGS sequence"/>
</dbReference>
<keyword evidence="3" id="KW-1185">Reference proteome</keyword>
<dbReference type="AlphaFoldDB" id="A0A7X5VAT9"/>
<feature type="compositionally biased region" description="Low complexity" evidence="1">
    <location>
        <begin position="438"/>
        <end position="464"/>
    </location>
</feature>
<feature type="compositionally biased region" description="Basic and acidic residues" evidence="1">
    <location>
        <begin position="385"/>
        <end position="399"/>
    </location>
</feature>
<gene>
    <name evidence="2" type="ORF">BJY22_002740</name>
</gene>
<name>A0A7X5VAT9_9ACTN</name>
<dbReference type="RefSeq" id="WP_167206817.1">
    <property type="nucleotide sequence ID" value="NZ_JAASRO010000001.1"/>
</dbReference>
<evidence type="ECO:0000313" key="3">
    <source>
        <dbReference type="Proteomes" id="UP000555407"/>
    </source>
</evidence>
<feature type="compositionally biased region" description="Low complexity" evidence="1">
    <location>
        <begin position="264"/>
        <end position="277"/>
    </location>
</feature>
<evidence type="ECO:0000313" key="2">
    <source>
        <dbReference type="EMBL" id="NIK57023.1"/>
    </source>
</evidence>
<reference evidence="2 3" key="1">
    <citation type="submission" date="2020-03" db="EMBL/GenBank/DDBJ databases">
        <title>Sequencing the genomes of 1000 actinobacteria strains.</title>
        <authorList>
            <person name="Klenk H.-P."/>
        </authorList>
    </citation>
    <scope>NUCLEOTIDE SEQUENCE [LARGE SCALE GENOMIC DNA]</scope>
    <source>
        <strain evidence="2 3">DSM 45490</strain>
    </source>
</reference>
<protein>
    <submittedName>
        <fullName evidence="2">Uncharacterized protein</fullName>
    </submittedName>
</protein>
<feature type="compositionally biased region" description="Low complexity" evidence="1">
    <location>
        <begin position="183"/>
        <end position="194"/>
    </location>
</feature>
<feature type="region of interest" description="Disordered" evidence="1">
    <location>
        <begin position="183"/>
        <end position="223"/>
    </location>
</feature>
<feature type="region of interest" description="Disordered" evidence="1">
    <location>
        <begin position="264"/>
        <end position="544"/>
    </location>
</feature>
<feature type="compositionally biased region" description="Polar residues" evidence="1">
    <location>
        <begin position="528"/>
        <end position="538"/>
    </location>
</feature>
<dbReference type="EMBL" id="JAASRO010000001">
    <property type="protein sequence ID" value="NIK57023.1"/>
    <property type="molecule type" value="Genomic_DNA"/>
</dbReference>
<evidence type="ECO:0000256" key="1">
    <source>
        <dbReference type="SAM" id="MobiDB-lite"/>
    </source>
</evidence>
<comment type="caution">
    <text evidence="2">The sequence shown here is derived from an EMBL/GenBank/DDBJ whole genome shotgun (WGS) entry which is preliminary data.</text>
</comment>
<feature type="region of interest" description="Disordered" evidence="1">
    <location>
        <begin position="1"/>
        <end position="27"/>
    </location>
</feature>
<feature type="compositionally biased region" description="Basic and acidic residues" evidence="1">
    <location>
        <begin position="335"/>
        <end position="345"/>
    </location>
</feature>
<feature type="compositionally biased region" description="Basic residues" evidence="1">
    <location>
        <begin position="11"/>
        <end position="26"/>
    </location>
</feature>
<feature type="compositionally biased region" description="Low complexity" evidence="1">
    <location>
        <begin position="320"/>
        <end position="330"/>
    </location>
</feature>
<sequence length="544" mass="59176">MSEPSQEARGLRARASRWNARRRGRGTLKAAYTQAARDVKRMDPAVRERIGRANLTKSDLQQLAGFHVDAQFRPGRYGDMSQRLGQAANNRLQQAGPAPRQPRISRTRNPARALYNRYSRWGRNQRRGTKALKAALKQAARDVKRTDPAVQLAIGRSTLNSADLAALAAGRMDQVFRPEGRFQGTPAQQQQQGRGQQGRGQAQGAGVQSPDAVRQGPAQSEQMTQRIIALQQSILENQQRQMTLMEENNRLQAQMRQMLEARVQQLQQQVEGGEQAVSPPELTQQPEMDPARQSPEGQQPQRENTDDHVRLDNPVIPANDGPEGEQQAPGEGEGEAERGDGEARGEVTGPETRTPLGPEEYLGDGQFRTPSGMTYDTAEEDEVTGEWKDPVTGEWRDPTVTDQWLDVPGNPEASVDGAEQPGTDSVQNDGELAAQEPAQAERTAETPQTTAETQQPGTTPQQPAVNGQHAGADPQQAQGVPISAAARDGERALRMAQEGGRPPSRSTPQQAADTAKGAGDETGRPKGTGTNSRSTNVPKRTGRE</sequence>